<dbReference type="EMBL" id="AP025739">
    <property type="protein sequence ID" value="BDI30693.1"/>
    <property type="molecule type" value="Genomic_DNA"/>
</dbReference>
<sequence>MATTRPQPSTSLEHTVLGSARVDKRTKNLTARLRPGDVAVIDHSDLDALAARSLADARVAAVINARPFISGKYPNRGPGVLADAGIPMYELSDAEAFARIREGSALALDSESILYQGDSAVGPVKLWDDSAILTATQDARANLGAELEKFARNTLQYLDADKDLLLDPTNVPMLRGTKMAGRHVLVVVRGAHYKEDLALLRAYLTEVRPVVIAVDGAADALLAIGCTPEIILGDMDSVSDEALECGAQLIVHAYARRGGEAPGMARIRELGLEADTFPVPGTSEDAAMLLAYEHNADLIVAVGTHSNLEDFLDKGRAGMASTFLVRLKIGTRLVDARGVFKLYRPKPPFSAFVAVILSAMFPFVVLLAKSPIWRNITEMFHIWWQLHFGWRFHSH</sequence>
<organism evidence="1 2">
    <name type="scientific">Capsulimonas corticalis</name>
    <dbReference type="NCBI Taxonomy" id="2219043"/>
    <lineage>
        <taxon>Bacteria</taxon>
        <taxon>Bacillati</taxon>
        <taxon>Armatimonadota</taxon>
        <taxon>Armatimonadia</taxon>
        <taxon>Capsulimonadales</taxon>
        <taxon>Capsulimonadaceae</taxon>
        <taxon>Capsulimonas</taxon>
    </lineage>
</organism>
<dbReference type="InterPro" id="IPR047795">
    <property type="entry name" value="Put_SteA-like"/>
</dbReference>
<evidence type="ECO:0000313" key="1">
    <source>
        <dbReference type="EMBL" id="BDI30693.1"/>
    </source>
</evidence>
<dbReference type="AlphaFoldDB" id="A0A402CTL8"/>
<reference evidence="1 2" key="1">
    <citation type="journal article" date="2019" name="Int. J. Syst. Evol. Microbiol.">
        <title>Capsulimonas corticalis gen. nov., sp. nov., an aerobic capsulated bacterium, of a novel bacterial order, Capsulimonadales ord. nov., of the class Armatimonadia of the phylum Armatimonadetes.</title>
        <authorList>
            <person name="Li J."/>
            <person name="Kudo C."/>
            <person name="Tonouchi A."/>
        </authorList>
    </citation>
    <scope>NUCLEOTIDE SEQUENCE [LARGE SCALE GENOMIC DNA]</scope>
    <source>
        <strain evidence="1 2">AX-7</strain>
    </source>
</reference>
<dbReference type="Gene3D" id="3.40.50.10240">
    <property type="entry name" value="Thiamin pyrophosphokinase, catalytic domain"/>
    <property type="match status" value="1"/>
</dbReference>
<evidence type="ECO:0000313" key="2">
    <source>
        <dbReference type="Proteomes" id="UP000287394"/>
    </source>
</evidence>
<accession>A0A402CTL8</accession>
<proteinExistence type="predicted"/>
<dbReference type="RefSeq" id="WP_125205903.1">
    <property type="nucleotide sequence ID" value="NZ_AP025739.1"/>
</dbReference>
<dbReference type="GO" id="GO:0005524">
    <property type="term" value="F:ATP binding"/>
    <property type="evidence" value="ECO:0007669"/>
    <property type="project" value="InterPro"/>
</dbReference>
<dbReference type="GO" id="GO:0009229">
    <property type="term" value="P:thiamine diphosphate biosynthetic process"/>
    <property type="evidence" value="ECO:0007669"/>
    <property type="project" value="InterPro"/>
</dbReference>
<dbReference type="InterPro" id="IPR036759">
    <property type="entry name" value="TPK_catalytic_sf"/>
</dbReference>
<keyword evidence="2" id="KW-1185">Reference proteome</keyword>
<gene>
    <name evidence="1" type="ORF">CCAX7_27440</name>
</gene>
<dbReference type="InterPro" id="IPR022215">
    <property type="entry name" value="SteA-like_C"/>
</dbReference>
<dbReference type="GO" id="GO:0004788">
    <property type="term" value="F:thiamine diphosphokinase activity"/>
    <property type="evidence" value="ECO:0007669"/>
    <property type="project" value="InterPro"/>
</dbReference>
<dbReference type="NCBIfam" id="NF040608">
    <property type="entry name" value="division_SteA"/>
    <property type="match status" value="1"/>
</dbReference>
<dbReference type="SUPFAM" id="SSF63999">
    <property type="entry name" value="Thiamin pyrophosphokinase, catalytic domain"/>
    <property type="match status" value="1"/>
</dbReference>
<dbReference type="OrthoDB" id="5169996at2"/>
<dbReference type="Pfam" id="PF12555">
    <property type="entry name" value="SteA-like_C"/>
    <property type="match status" value="1"/>
</dbReference>
<dbReference type="Proteomes" id="UP000287394">
    <property type="component" value="Chromosome"/>
</dbReference>
<name>A0A402CTL8_9BACT</name>
<protein>
    <submittedName>
        <fullName evidence="1">Thiamin pyrophosphokinase</fullName>
    </submittedName>
</protein>
<dbReference type="KEGG" id="ccot:CCAX7_27440"/>